<keyword evidence="2" id="KW-0418">Kinase</keyword>
<reference evidence="3" key="1">
    <citation type="journal article" date="2019" name="Curr. Biol.">
        <title>Genome Sequence of Striga asiatica Provides Insight into the Evolution of Plant Parasitism.</title>
        <authorList>
            <person name="Yoshida S."/>
            <person name="Kim S."/>
            <person name="Wafula E.K."/>
            <person name="Tanskanen J."/>
            <person name="Kim Y.M."/>
            <person name="Honaas L."/>
            <person name="Yang Z."/>
            <person name="Spallek T."/>
            <person name="Conn C.E."/>
            <person name="Ichihashi Y."/>
            <person name="Cheong K."/>
            <person name="Cui S."/>
            <person name="Der J.P."/>
            <person name="Gundlach H."/>
            <person name="Jiao Y."/>
            <person name="Hori C."/>
            <person name="Ishida J.K."/>
            <person name="Kasahara H."/>
            <person name="Kiba T."/>
            <person name="Kim M.S."/>
            <person name="Koo N."/>
            <person name="Laohavisit A."/>
            <person name="Lee Y.H."/>
            <person name="Lumba S."/>
            <person name="McCourt P."/>
            <person name="Mortimer J.C."/>
            <person name="Mutuku J.M."/>
            <person name="Nomura T."/>
            <person name="Sasaki-Sekimoto Y."/>
            <person name="Seto Y."/>
            <person name="Wang Y."/>
            <person name="Wakatake T."/>
            <person name="Sakakibara H."/>
            <person name="Demura T."/>
            <person name="Yamaguchi S."/>
            <person name="Yoneyama K."/>
            <person name="Manabe R.I."/>
            <person name="Nelson D.C."/>
            <person name="Schulman A.H."/>
            <person name="Timko M.P."/>
            <person name="dePamphilis C.W."/>
            <person name="Choi D."/>
            <person name="Shirasu K."/>
        </authorList>
    </citation>
    <scope>NUCLEOTIDE SEQUENCE [LARGE SCALE GENOMIC DNA]</scope>
    <source>
        <strain evidence="3">cv. UVA1</strain>
    </source>
</reference>
<dbReference type="GO" id="GO:0016301">
    <property type="term" value="F:kinase activity"/>
    <property type="evidence" value="ECO:0007669"/>
    <property type="project" value="UniProtKB-KW"/>
</dbReference>
<gene>
    <name evidence="2" type="ORF">STAS_05599</name>
</gene>
<feature type="region of interest" description="Disordered" evidence="1">
    <location>
        <begin position="23"/>
        <end position="93"/>
    </location>
</feature>
<feature type="compositionally biased region" description="Polar residues" evidence="1">
    <location>
        <begin position="53"/>
        <end position="66"/>
    </location>
</feature>
<name>A0A5A7PAZ6_STRAF</name>
<accession>A0A5A7PAZ6</accession>
<keyword evidence="2" id="KW-0808">Transferase</keyword>
<evidence type="ECO:0000256" key="1">
    <source>
        <dbReference type="SAM" id="MobiDB-lite"/>
    </source>
</evidence>
<evidence type="ECO:0000313" key="3">
    <source>
        <dbReference type="Proteomes" id="UP000325081"/>
    </source>
</evidence>
<protein>
    <submittedName>
        <fullName evidence="2">Protein kinase superfamily protein</fullName>
    </submittedName>
</protein>
<dbReference type="EMBL" id="BKCP01004224">
    <property type="protein sequence ID" value="GER29726.1"/>
    <property type="molecule type" value="Genomic_DNA"/>
</dbReference>
<comment type="caution">
    <text evidence="2">The sequence shown here is derived from an EMBL/GenBank/DDBJ whole genome shotgun (WGS) entry which is preliminary data.</text>
</comment>
<organism evidence="2 3">
    <name type="scientific">Striga asiatica</name>
    <name type="common">Asiatic witchweed</name>
    <name type="synonym">Buchnera asiatica</name>
    <dbReference type="NCBI Taxonomy" id="4170"/>
    <lineage>
        <taxon>Eukaryota</taxon>
        <taxon>Viridiplantae</taxon>
        <taxon>Streptophyta</taxon>
        <taxon>Embryophyta</taxon>
        <taxon>Tracheophyta</taxon>
        <taxon>Spermatophyta</taxon>
        <taxon>Magnoliopsida</taxon>
        <taxon>eudicotyledons</taxon>
        <taxon>Gunneridae</taxon>
        <taxon>Pentapetalae</taxon>
        <taxon>asterids</taxon>
        <taxon>lamiids</taxon>
        <taxon>Lamiales</taxon>
        <taxon>Orobanchaceae</taxon>
        <taxon>Buchnereae</taxon>
        <taxon>Striga</taxon>
    </lineage>
</organism>
<dbReference type="Proteomes" id="UP000325081">
    <property type="component" value="Unassembled WGS sequence"/>
</dbReference>
<sequence>MNTLSAMLCGSVAWPRLARTLGRTAGARTNELVPDEPLPAPRGISEAGLPLLQAQTKGESPTSAPNAVSAADSDSEPAAQGAEVRRAVAGAELQHHRVLRRLARRHTGLRAGDVAGKP</sequence>
<dbReference type="AlphaFoldDB" id="A0A5A7PAZ6"/>
<evidence type="ECO:0000313" key="2">
    <source>
        <dbReference type="EMBL" id="GER29726.1"/>
    </source>
</evidence>
<proteinExistence type="predicted"/>
<keyword evidence="3" id="KW-1185">Reference proteome</keyword>